<dbReference type="Proteomes" id="UP001500620">
    <property type="component" value="Unassembled WGS sequence"/>
</dbReference>
<proteinExistence type="predicted"/>
<keyword evidence="3" id="KW-1185">Reference proteome</keyword>
<sequence>MAEESAPLAWRKAAGCGNTTCVEVAITADGVLVRDSEDLSGARLKFHSADWRAFIAGLRIETLTPPR</sequence>
<organism evidence="2 3">
    <name type="scientific">Dactylosporangium darangshiense</name>
    <dbReference type="NCBI Taxonomy" id="579108"/>
    <lineage>
        <taxon>Bacteria</taxon>
        <taxon>Bacillati</taxon>
        <taxon>Actinomycetota</taxon>
        <taxon>Actinomycetes</taxon>
        <taxon>Micromonosporales</taxon>
        <taxon>Micromonosporaceae</taxon>
        <taxon>Dactylosporangium</taxon>
    </lineage>
</organism>
<gene>
    <name evidence="2" type="ORF">GCM10022255_072940</name>
</gene>
<dbReference type="Pfam" id="PF04149">
    <property type="entry name" value="DUF397"/>
    <property type="match status" value="1"/>
</dbReference>
<protein>
    <recommendedName>
        <fullName evidence="1">DUF397 domain-containing protein</fullName>
    </recommendedName>
</protein>
<dbReference type="InterPro" id="IPR007278">
    <property type="entry name" value="DUF397"/>
</dbReference>
<name>A0ABP8DJ46_9ACTN</name>
<evidence type="ECO:0000313" key="2">
    <source>
        <dbReference type="EMBL" id="GAA4257166.1"/>
    </source>
</evidence>
<dbReference type="EMBL" id="BAABAT010000026">
    <property type="protein sequence ID" value="GAA4257166.1"/>
    <property type="molecule type" value="Genomic_DNA"/>
</dbReference>
<reference evidence="3" key="1">
    <citation type="journal article" date="2019" name="Int. J. Syst. Evol. Microbiol.">
        <title>The Global Catalogue of Microorganisms (GCM) 10K type strain sequencing project: providing services to taxonomists for standard genome sequencing and annotation.</title>
        <authorList>
            <consortium name="The Broad Institute Genomics Platform"/>
            <consortium name="The Broad Institute Genome Sequencing Center for Infectious Disease"/>
            <person name="Wu L."/>
            <person name="Ma J."/>
        </authorList>
    </citation>
    <scope>NUCLEOTIDE SEQUENCE [LARGE SCALE GENOMIC DNA]</scope>
    <source>
        <strain evidence="3">JCM 17441</strain>
    </source>
</reference>
<comment type="caution">
    <text evidence="2">The sequence shown here is derived from an EMBL/GenBank/DDBJ whole genome shotgun (WGS) entry which is preliminary data.</text>
</comment>
<feature type="domain" description="DUF397" evidence="1">
    <location>
        <begin position="8"/>
        <end position="59"/>
    </location>
</feature>
<dbReference type="RefSeq" id="WP_345134166.1">
    <property type="nucleotide sequence ID" value="NZ_BAABAT010000026.1"/>
</dbReference>
<accession>A0ABP8DJ46</accession>
<evidence type="ECO:0000313" key="3">
    <source>
        <dbReference type="Proteomes" id="UP001500620"/>
    </source>
</evidence>
<evidence type="ECO:0000259" key="1">
    <source>
        <dbReference type="Pfam" id="PF04149"/>
    </source>
</evidence>